<feature type="transmembrane region" description="Helical" evidence="7">
    <location>
        <begin position="243"/>
        <end position="264"/>
    </location>
</feature>
<name>A0A8J3MRU0_9CHLR</name>
<sequence>MKTRYLLWSLIRFRFWVYLLLIVGWLLTYTMPLLGGEMLRRFMDSFTSNTTLSWGNALLLWLLISVIGPVLRPLIFFIEPLMTQATIALLTKNILLRLFALPAVQALTVASGDAVSRFRDDTREIGVFLIWSAVIFGRLLFACCAITIMLSINALVTLIALLPIAAMLVLNSVMMGRIQSYRQASRTATSEVATGISNIFQAIQAIKVATAEASVIAHFRRLNERRRQVALRERIYGEVLQSFFANTLNLVTGLIVLISAQIIAAGTLSVGTFLLFVFYAQFLMNCFSAFGMLIARYRQVATSFERLGTLLQEAPLAELVASSQTYLSGTLPSIEPVTITPATRLKQLEVVNLSYQYPGTLRGISNITFQIQPGTLTVITGGIGSGKTTLLRVLLGLLPCSQGEIIWNELSIEEPAAFLVPPRCAYTPQQPHLFSGSIRDNILLGQPSDKQKIEQALDHAILTPDLMTMRTGVETIIGPRGVRLSGGQIQRVAAARMFTHPAELLLFDDLSSALDVETEQALWQRLTGKPDTTFLAVTQRRALLQRADNVLVLKDGMLIAQGTHSDLLATCPEFQRLWHGENRAFQDAQA</sequence>
<dbReference type="GO" id="GO:0005886">
    <property type="term" value="C:plasma membrane"/>
    <property type="evidence" value="ECO:0007669"/>
    <property type="project" value="UniProtKB-SubCell"/>
</dbReference>
<dbReference type="Pfam" id="PF00664">
    <property type="entry name" value="ABC_membrane"/>
    <property type="match status" value="1"/>
</dbReference>
<dbReference type="InterPro" id="IPR039421">
    <property type="entry name" value="Type_1_exporter"/>
</dbReference>
<evidence type="ECO:0000256" key="7">
    <source>
        <dbReference type="SAM" id="Phobius"/>
    </source>
</evidence>
<dbReference type="InterPro" id="IPR003593">
    <property type="entry name" value="AAA+_ATPase"/>
</dbReference>
<feature type="domain" description="ABC transmembrane type-1" evidence="9">
    <location>
        <begin position="19"/>
        <end position="299"/>
    </location>
</feature>
<keyword evidence="2 7" id="KW-0812">Transmembrane</keyword>
<dbReference type="InterPro" id="IPR003439">
    <property type="entry name" value="ABC_transporter-like_ATP-bd"/>
</dbReference>
<evidence type="ECO:0000313" key="11">
    <source>
        <dbReference type="Proteomes" id="UP000612362"/>
    </source>
</evidence>
<keyword evidence="6 7" id="KW-0472">Membrane</keyword>
<reference evidence="10" key="1">
    <citation type="submission" date="2020-10" db="EMBL/GenBank/DDBJ databases">
        <title>Taxonomic study of unclassified bacteria belonging to the class Ktedonobacteria.</title>
        <authorList>
            <person name="Yabe S."/>
            <person name="Wang C.M."/>
            <person name="Zheng Y."/>
            <person name="Sakai Y."/>
            <person name="Cavaletti L."/>
            <person name="Monciardini P."/>
            <person name="Donadio S."/>
        </authorList>
    </citation>
    <scope>NUCLEOTIDE SEQUENCE</scope>
    <source>
        <strain evidence="10">SOSP1-1</strain>
    </source>
</reference>
<comment type="caution">
    <text evidence="10">The sequence shown here is derived from an EMBL/GenBank/DDBJ whole genome shotgun (WGS) entry which is preliminary data.</text>
</comment>
<dbReference type="EMBL" id="BNJF01000001">
    <property type="protein sequence ID" value="GHO42620.1"/>
    <property type="molecule type" value="Genomic_DNA"/>
</dbReference>
<dbReference type="CDD" id="cd07346">
    <property type="entry name" value="ABC_6TM_exporters"/>
    <property type="match status" value="1"/>
</dbReference>
<dbReference type="SMART" id="SM00382">
    <property type="entry name" value="AAA"/>
    <property type="match status" value="1"/>
</dbReference>
<dbReference type="Pfam" id="PF00005">
    <property type="entry name" value="ABC_tran"/>
    <property type="match status" value="1"/>
</dbReference>
<feature type="transmembrane region" description="Helical" evidence="7">
    <location>
        <begin position="154"/>
        <end position="173"/>
    </location>
</feature>
<dbReference type="PROSITE" id="PS50893">
    <property type="entry name" value="ABC_TRANSPORTER_2"/>
    <property type="match status" value="1"/>
</dbReference>
<dbReference type="RefSeq" id="WP_220192143.1">
    <property type="nucleotide sequence ID" value="NZ_BNJF01000001.1"/>
</dbReference>
<evidence type="ECO:0000256" key="4">
    <source>
        <dbReference type="ARBA" id="ARBA00022840"/>
    </source>
</evidence>
<organism evidence="10 11">
    <name type="scientific">Ktedonospora formicarum</name>
    <dbReference type="NCBI Taxonomy" id="2778364"/>
    <lineage>
        <taxon>Bacteria</taxon>
        <taxon>Bacillati</taxon>
        <taxon>Chloroflexota</taxon>
        <taxon>Ktedonobacteria</taxon>
        <taxon>Ktedonobacterales</taxon>
        <taxon>Ktedonobacteraceae</taxon>
        <taxon>Ktedonospora</taxon>
    </lineage>
</organism>
<keyword evidence="4" id="KW-0067">ATP-binding</keyword>
<dbReference type="AlphaFoldDB" id="A0A8J3MRU0"/>
<evidence type="ECO:0000259" key="9">
    <source>
        <dbReference type="PROSITE" id="PS50929"/>
    </source>
</evidence>
<dbReference type="PANTHER" id="PTHR24221">
    <property type="entry name" value="ATP-BINDING CASSETTE SUB-FAMILY B"/>
    <property type="match status" value="1"/>
</dbReference>
<evidence type="ECO:0000256" key="3">
    <source>
        <dbReference type="ARBA" id="ARBA00022741"/>
    </source>
</evidence>
<dbReference type="SUPFAM" id="SSF90123">
    <property type="entry name" value="ABC transporter transmembrane region"/>
    <property type="match status" value="1"/>
</dbReference>
<feature type="transmembrane region" description="Helical" evidence="7">
    <location>
        <begin position="127"/>
        <end position="148"/>
    </location>
</feature>
<feature type="transmembrane region" description="Helical" evidence="7">
    <location>
        <begin position="270"/>
        <end position="295"/>
    </location>
</feature>
<gene>
    <name evidence="10" type="ORF">KSX_07830</name>
</gene>
<comment type="subcellular location">
    <subcellularLocation>
        <location evidence="1">Cell membrane</location>
        <topology evidence="1">Multi-pass membrane protein</topology>
    </subcellularLocation>
</comment>
<proteinExistence type="predicted"/>
<keyword evidence="11" id="KW-1185">Reference proteome</keyword>
<evidence type="ECO:0000256" key="2">
    <source>
        <dbReference type="ARBA" id="ARBA00022692"/>
    </source>
</evidence>
<dbReference type="InterPro" id="IPR036640">
    <property type="entry name" value="ABC1_TM_sf"/>
</dbReference>
<protein>
    <submittedName>
        <fullName evidence="10">HlyB/MsbA family ABC transporter</fullName>
    </submittedName>
</protein>
<feature type="transmembrane region" description="Helical" evidence="7">
    <location>
        <begin position="57"/>
        <end position="78"/>
    </location>
</feature>
<feature type="transmembrane region" description="Helical" evidence="7">
    <location>
        <begin position="15"/>
        <end position="36"/>
    </location>
</feature>
<evidence type="ECO:0000256" key="6">
    <source>
        <dbReference type="ARBA" id="ARBA00023136"/>
    </source>
</evidence>
<dbReference type="GO" id="GO:0016887">
    <property type="term" value="F:ATP hydrolysis activity"/>
    <property type="evidence" value="ECO:0007669"/>
    <property type="project" value="InterPro"/>
</dbReference>
<evidence type="ECO:0000256" key="1">
    <source>
        <dbReference type="ARBA" id="ARBA00004651"/>
    </source>
</evidence>
<dbReference type="GO" id="GO:0140359">
    <property type="term" value="F:ABC-type transporter activity"/>
    <property type="evidence" value="ECO:0007669"/>
    <property type="project" value="InterPro"/>
</dbReference>
<dbReference type="Gene3D" id="1.20.1560.10">
    <property type="entry name" value="ABC transporter type 1, transmembrane domain"/>
    <property type="match status" value="1"/>
</dbReference>
<feature type="domain" description="ABC transporter" evidence="8">
    <location>
        <begin position="348"/>
        <end position="580"/>
    </location>
</feature>
<dbReference type="Gene3D" id="3.40.50.300">
    <property type="entry name" value="P-loop containing nucleotide triphosphate hydrolases"/>
    <property type="match status" value="1"/>
</dbReference>
<accession>A0A8J3MRU0</accession>
<keyword evidence="3" id="KW-0547">Nucleotide-binding</keyword>
<evidence type="ECO:0000259" key="8">
    <source>
        <dbReference type="PROSITE" id="PS50893"/>
    </source>
</evidence>
<dbReference type="GO" id="GO:0005524">
    <property type="term" value="F:ATP binding"/>
    <property type="evidence" value="ECO:0007669"/>
    <property type="project" value="UniProtKB-KW"/>
</dbReference>
<dbReference type="Proteomes" id="UP000612362">
    <property type="component" value="Unassembled WGS sequence"/>
</dbReference>
<dbReference type="InterPro" id="IPR011527">
    <property type="entry name" value="ABC1_TM_dom"/>
</dbReference>
<dbReference type="InterPro" id="IPR027417">
    <property type="entry name" value="P-loop_NTPase"/>
</dbReference>
<evidence type="ECO:0000256" key="5">
    <source>
        <dbReference type="ARBA" id="ARBA00022989"/>
    </source>
</evidence>
<dbReference type="SUPFAM" id="SSF52540">
    <property type="entry name" value="P-loop containing nucleoside triphosphate hydrolases"/>
    <property type="match status" value="1"/>
</dbReference>
<dbReference type="PROSITE" id="PS50929">
    <property type="entry name" value="ABC_TM1F"/>
    <property type="match status" value="1"/>
</dbReference>
<keyword evidence="5 7" id="KW-1133">Transmembrane helix</keyword>
<dbReference type="PANTHER" id="PTHR24221:SF423">
    <property type="entry name" value="ABC TRANSPORTER"/>
    <property type="match status" value="1"/>
</dbReference>
<evidence type="ECO:0000313" key="10">
    <source>
        <dbReference type="EMBL" id="GHO42620.1"/>
    </source>
</evidence>